<proteinExistence type="predicted"/>
<feature type="region of interest" description="Disordered" evidence="1">
    <location>
        <begin position="70"/>
        <end position="121"/>
    </location>
</feature>
<protein>
    <submittedName>
        <fullName evidence="2">Uncharacterized protein</fullName>
    </submittedName>
</protein>
<accession>A0A974S7Y7</accession>
<reference evidence="2" key="1">
    <citation type="submission" date="2021-01" db="EMBL/GenBank/DDBJ databases">
        <title>Genome sequence of Phenylobacterium sp. 20VBR1 isolated from a valley glaceir, Ny-Alesund, Svalbard.</title>
        <authorList>
            <person name="Thomas F.A."/>
            <person name="Krishnan K.P."/>
            <person name="Sinha R.K."/>
        </authorList>
    </citation>
    <scope>NUCLEOTIDE SEQUENCE</scope>
    <source>
        <strain evidence="2">20VBR1</strain>
    </source>
</reference>
<dbReference type="AlphaFoldDB" id="A0A974S7Y7"/>
<dbReference type="EMBL" id="CP068570">
    <property type="protein sequence ID" value="QQZ49759.1"/>
    <property type="molecule type" value="Genomic_DNA"/>
</dbReference>
<evidence type="ECO:0000256" key="1">
    <source>
        <dbReference type="SAM" id="MobiDB-lite"/>
    </source>
</evidence>
<evidence type="ECO:0000313" key="2">
    <source>
        <dbReference type="EMBL" id="QQZ49759.1"/>
    </source>
</evidence>
<gene>
    <name evidence="2" type="ORF">JKL49_23565</name>
</gene>
<feature type="compositionally biased region" description="Low complexity" evidence="1">
    <location>
        <begin position="110"/>
        <end position="121"/>
    </location>
</feature>
<organism evidence="2">
    <name type="scientific">Phenylobacterium glaciei</name>
    <dbReference type="NCBI Taxonomy" id="2803784"/>
    <lineage>
        <taxon>Bacteria</taxon>
        <taxon>Pseudomonadati</taxon>
        <taxon>Pseudomonadota</taxon>
        <taxon>Alphaproteobacteria</taxon>
        <taxon>Caulobacterales</taxon>
        <taxon>Caulobacteraceae</taxon>
        <taxon>Phenylobacterium</taxon>
    </lineage>
</organism>
<name>A0A974S7Y7_9CAUL</name>
<feature type="compositionally biased region" description="Basic residues" evidence="1">
    <location>
        <begin position="84"/>
        <end position="95"/>
    </location>
</feature>
<sequence>MRLTLADWALFAIDQMAGEQGRGKLLKPATYRLLHTPQGDTNAALGWGVRTWPKGRLTRMLALGLQRLLERPDRPAPRPAVGRPGRRQLRQRGNRGRAGQGSAGRDGRAGPRARACGPTAR</sequence>